<keyword evidence="7" id="KW-0498">Mitosis</keyword>
<protein>
    <recommendedName>
        <fullName evidence="15">Kinesin-like protein</fullName>
    </recommendedName>
</protein>
<dbReference type="GO" id="GO:0051301">
    <property type="term" value="P:cell division"/>
    <property type="evidence" value="ECO:0007669"/>
    <property type="project" value="UniProtKB-KW"/>
</dbReference>
<reference evidence="18" key="1">
    <citation type="submission" date="2025-08" db="UniProtKB">
        <authorList>
            <consortium name="Ensembl"/>
        </authorList>
    </citation>
    <scope>IDENTIFICATION</scope>
</reference>
<gene>
    <name evidence="18" type="primary">KIF11</name>
    <name evidence="18" type="synonym">LOC115193668</name>
</gene>
<keyword evidence="5 15" id="KW-0493">Microtubule</keyword>
<sequence>MSTHNSFSVAKKDEKGRNIQVVVRCRPFNNAERKTAAHGVIDTVENRKEINVRTGGIGDKAARKTYTFDMVFGPSAKQIDVYKSVVCPILDEVIGGYNCTVFAYGQTGTGKTFTMEGERSPNEEFTWEEDPLAGIIPRTLHQIFEKLSESGTEFSVKVSLLEIYNEELFDLLSPFPDVTERLQLFDDPRNKRGVIIKGLEEITVHNKNEVYQILERGSAKRKTASTLMNAYSSRSHSVFSVTIHMKEITVDGEELVKIGKLNLVDLAGSENIGRSGAVDKRAREAGNINQSLLTLGRVITALVEKRPHVPYRESKLTRILQDSLGGRTKTSIIATVSPASINLEETLSTLDYANRAKNIMNKPEVNQKLTKRTLIKEYTEEIERLKRDLAATRDKNGVYLSSENYESMAAAISSQEEHITEYTEKIAAVEEELKSVTELFEDRKEKLDKCTNDLEEKNQKLQETHRDLQKTKQKLIEEEFIVTELATTEEKLYTTADKLLTTVDASTKDVSGLHAKLERKKKVEEHNSEIQMSFAGCMDAMFSQMQNSVEDHHSKHQGMLDSYKTSVGEQLEMCGLCSFESAYFSPDMFATLLPFSRRCSVSENQTATQKERLESTTASLISVVQQTAQEAKRTVDECSGYCSHLHSSLTQLGEKSLQWCASTKDVTDLSCFLQFILVGATPRRRDFVYPRLLAKSRSRAELLENLRHKQEELQMALFQCDAVEEEEKQVDQVHFGKLEPRISWLGHVGLGLYGRSH</sequence>
<keyword evidence="6 14" id="KW-0547">Nucleotide-binding</keyword>
<dbReference type="InterPro" id="IPR036961">
    <property type="entry name" value="Kinesin_motor_dom_sf"/>
</dbReference>
<comment type="subcellular location">
    <subcellularLocation>
        <location evidence="1">Cytoplasm</location>
        <location evidence="1">Cytoskeleton</location>
        <location evidence="1">Spindle pole</location>
    </subcellularLocation>
</comment>
<evidence type="ECO:0000256" key="12">
    <source>
        <dbReference type="ARBA" id="ARBA00023306"/>
    </source>
</evidence>
<dbReference type="SUPFAM" id="SSF52540">
    <property type="entry name" value="P-loop containing nucleoside triphosphate hydrolases"/>
    <property type="match status" value="1"/>
</dbReference>
<dbReference type="AlphaFoldDB" id="A0A673ZT79"/>
<dbReference type="PROSITE" id="PS00411">
    <property type="entry name" value="KINESIN_MOTOR_1"/>
    <property type="match status" value="1"/>
</dbReference>
<dbReference type="GO" id="GO:0005634">
    <property type="term" value="C:nucleus"/>
    <property type="evidence" value="ECO:0007669"/>
    <property type="project" value="TreeGrafter"/>
</dbReference>
<keyword evidence="3" id="KW-0597">Phosphoprotein</keyword>
<keyword evidence="2" id="KW-0963">Cytoplasm</keyword>
<evidence type="ECO:0000256" key="2">
    <source>
        <dbReference type="ARBA" id="ARBA00022490"/>
    </source>
</evidence>
<evidence type="ECO:0000256" key="15">
    <source>
        <dbReference type="RuleBase" id="RU000394"/>
    </source>
</evidence>
<dbReference type="PANTHER" id="PTHR47970:SF12">
    <property type="entry name" value="KINESIN FAMILY MEMBER 11"/>
    <property type="match status" value="1"/>
</dbReference>
<dbReference type="GO" id="GO:0007018">
    <property type="term" value="P:microtubule-based movement"/>
    <property type="evidence" value="ECO:0007669"/>
    <property type="project" value="InterPro"/>
</dbReference>
<dbReference type="InterPro" id="IPR047241">
    <property type="entry name" value="KIF11-like_kin_motor_dom"/>
</dbReference>
<dbReference type="GO" id="GO:0008574">
    <property type="term" value="F:plus-end-directed microtubule motor activity"/>
    <property type="evidence" value="ECO:0007669"/>
    <property type="project" value="TreeGrafter"/>
</dbReference>
<feature type="coiled-coil region" evidence="16">
    <location>
        <begin position="368"/>
        <end position="478"/>
    </location>
</feature>
<evidence type="ECO:0000256" key="16">
    <source>
        <dbReference type="SAM" id="Coils"/>
    </source>
</evidence>
<evidence type="ECO:0000256" key="9">
    <source>
        <dbReference type="ARBA" id="ARBA00023054"/>
    </source>
</evidence>
<dbReference type="PANTHER" id="PTHR47970">
    <property type="entry name" value="KINESIN-LIKE PROTEIN KIF11"/>
    <property type="match status" value="1"/>
</dbReference>
<comment type="similarity">
    <text evidence="13">Belongs to the TRAFAC class myosin-kinesin ATPase superfamily. Kinesin family. KIN-5/BimC subfamily.</text>
</comment>
<dbReference type="GO" id="GO:0051231">
    <property type="term" value="P:spindle elongation"/>
    <property type="evidence" value="ECO:0007669"/>
    <property type="project" value="TreeGrafter"/>
</dbReference>
<evidence type="ECO:0000259" key="17">
    <source>
        <dbReference type="PROSITE" id="PS50067"/>
    </source>
</evidence>
<evidence type="ECO:0000256" key="13">
    <source>
        <dbReference type="ARBA" id="ARBA00034704"/>
    </source>
</evidence>
<dbReference type="InterPro" id="IPR025901">
    <property type="entry name" value="Kinesin-assoc_MT-bd_dom"/>
</dbReference>
<dbReference type="Ensembl" id="ENSSTUT00000052168.1">
    <property type="protein sequence ID" value="ENSSTUP00000049897.1"/>
    <property type="gene ID" value="ENSSTUG00000020947.1"/>
</dbReference>
<dbReference type="Pfam" id="PF13931">
    <property type="entry name" value="Microtub_bind"/>
    <property type="match status" value="1"/>
</dbReference>
<accession>A0A673ZT79</accession>
<feature type="domain" description="Kinesin motor" evidence="17">
    <location>
        <begin position="18"/>
        <end position="359"/>
    </location>
</feature>
<dbReference type="GO" id="GO:0008017">
    <property type="term" value="F:microtubule binding"/>
    <property type="evidence" value="ECO:0007669"/>
    <property type="project" value="InterPro"/>
</dbReference>
<keyword evidence="4" id="KW-0132">Cell division</keyword>
<evidence type="ECO:0000256" key="3">
    <source>
        <dbReference type="ARBA" id="ARBA00022553"/>
    </source>
</evidence>
<dbReference type="GO" id="GO:0005876">
    <property type="term" value="C:spindle microtubule"/>
    <property type="evidence" value="ECO:0007669"/>
    <property type="project" value="TreeGrafter"/>
</dbReference>
<dbReference type="InterPro" id="IPR027417">
    <property type="entry name" value="P-loop_NTPase"/>
</dbReference>
<evidence type="ECO:0000256" key="8">
    <source>
        <dbReference type="ARBA" id="ARBA00022840"/>
    </source>
</evidence>
<dbReference type="GeneTree" id="ENSGT00940000155921"/>
<dbReference type="PROSITE" id="PS50067">
    <property type="entry name" value="KINESIN_MOTOR_2"/>
    <property type="match status" value="1"/>
</dbReference>
<evidence type="ECO:0000256" key="10">
    <source>
        <dbReference type="ARBA" id="ARBA00023175"/>
    </source>
</evidence>
<evidence type="ECO:0000256" key="6">
    <source>
        <dbReference type="ARBA" id="ARBA00022741"/>
    </source>
</evidence>
<evidence type="ECO:0000256" key="5">
    <source>
        <dbReference type="ARBA" id="ARBA00022701"/>
    </source>
</evidence>
<dbReference type="InterPro" id="IPR047149">
    <property type="entry name" value="KIF11-like"/>
</dbReference>
<dbReference type="GO" id="GO:0000922">
    <property type="term" value="C:spindle pole"/>
    <property type="evidence" value="ECO:0007669"/>
    <property type="project" value="UniProtKB-SubCell"/>
</dbReference>
<proteinExistence type="inferred from homology"/>
<keyword evidence="8 14" id="KW-0067">ATP-binding</keyword>
<reference evidence="18" key="2">
    <citation type="submission" date="2025-09" db="UniProtKB">
        <authorList>
            <consortium name="Ensembl"/>
        </authorList>
    </citation>
    <scope>IDENTIFICATION</scope>
</reference>
<dbReference type="SMART" id="SM00129">
    <property type="entry name" value="KISc"/>
    <property type="match status" value="1"/>
</dbReference>
<evidence type="ECO:0000256" key="11">
    <source>
        <dbReference type="ARBA" id="ARBA00023212"/>
    </source>
</evidence>
<dbReference type="CDD" id="cd01364">
    <property type="entry name" value="KISc_BimC_Eg5"/>
    <property type="match status" value="1"/>
</dbReference>
<evidence type="ECO:0000313" key="19">
    <source>
        <dbReference type="Proteomes" id="UP000472277"/>
    </source>
</evidence>
<dbReference type="Proteomes" id="UP000472277">
    <property type="component" value="Chromosome 5"/>
</dbReference>
<dbReference type="Pfam" id="PF00225">
    <property type="entry name" value="Kinesin"/>
    <property type="match status" value="1"/>
</dbReference>
<evidence type="ECO:0000313" key="18">
    <source>
        <dbReference type="Ensembl" id="ENSSTUP00000049897.1"/>
    </source>
</evidence>
<dbReference type="FunFam" id="3.40.850.10:FF:000035">
    <property type="entry name" value="Kinesin-like protein KIF11"/>
    <property type="match status" value="1"/>
</dbReference>
<evidence type="ECO:0000256" key="14">
    <source>
        <dbReference type="PROSITE-ProRule" id="PRU00283"/>
    </source>
</evidence>
<keyword evidence="10 14" id="KW-0505">Motor protein</keyword>
<name>A0A673ZT79_SALTR</name>
<dbReference type="GO" id="GO:0005524">
    <property type="term" value="F:ATP binding"/>
    <property type="evidence" value="ECO:0007669"/>
    <property type="project" value="UniProtKB-UniRule"/>
</dbReference>
<dbReference type="Gene3D" id="3.40.850.10">
    <property type="entry name" value="Kinesin motor domain"/>
    <property type="match status" value="1"/>
</dbReference>
<keyword evidence="9 16" id="KW-0175">Coiled coil</keyword>
<evidence type="ECO:0000256" key="1">
    <source>
        <dbReference type="ARBA" id="ARBA00004647"/>
    </source>
</evidence>
<evidence type="ECO:0000256" key="7">
    <source>
        <dbReference type="ARBA" id="ARBA00022776"/>
    </source>
</evidence>
<dbReference type="GO" id="GO:0072686">
    <property type="term" value="C:mitotic spindle"/>
    <property type="evidence" value="ECO:0007669"/>
    <property type="project" value="TreeGrafter"/>
</dbReference>
<dbReference type="InterPro" id="IPR001752">
    <property type="entry name" value="Kinesin_motor_dom"/>
</dbReference>
<dbReference type="GO" id="GO:0090307">
    <property type="term" value="P:mitotic spindle assembly"/>
    <property type="evidence" value="ECO:0007669"/>
    <property type="project" value="TreeGrafter"/>
</dbReference>
<organism evidence="18 19">
    <name type="scientific">Salmo trutta</name>
    <name type="common">Brown trout</name>
    <dbReference type="NCBI Taxonomy" id="8032"/>
    <lineage>
        <taxon>Eukaryota</taxon>
        <taxon>Metazoa</taxon>
        <taxon>Chordata</taxon>
        <taxon>Craniata</taxon>
        <taxon>Vertebrata</taxon>
        <taxon>Euteleostomi</taxon>
        <taxon>Actinopterygii</taxon>
        <taxon>Neopterygii</taxon>
        <taxon>Teleostei</taxon>
        <taxon>Protacanthopterygii</taxon>
        <taxon>Salmoniformes</taxon>
        <taxon>Salmonidae</taxon>
        <taxon>Salmoninae</taxon>
        <taxon>Salmo</taxon>
    </lineage>
</organism>
<keyword evidence="12" id="KW-0131">Cell cycle</keyword>
<dbReference type="InterPro" id="IPR019821">
    <property type="entry name" value="Kinesin_motor_CS"/>
</dbReference>
<keyword evidence="11" id="KW-0206">Cytoskeleton</keyword>
<keyword evidence="19" id="KW-1185">Reference proteome</keyword>
<dbReference type="PRINTS" id="PR00380">
    <property type="entry name" value="KINESINHEAVY"/>
</dbReference>
<evidence type="ECO:0000256" key="4">
    <source>
        <dbReference type="ARBA" id="ARBA00022618"/>
    </source>
</evidence>
<feature type="binding site" evidence="14">
    <location>
        <begin position="105"/>
        <end position="112"/>
    </location>
    <ligand>
        <name>ATP</name>
        <dbReference type="ChEBI" id="CHEBI:30616"/>
    </ligand>
</feature>